<evidence type="ECO:0000313" key="6">
    <source>
        <dbReference type="EMBL" id="KAF9579573.1"/>
    </source>
</evidence>
<dbReference type="Pfam" id="PF00617">
    <property type="entry name" value="RasGEF"/>
    <property type="match status" value="1"/>
</dbReference>
<proteinExistence type="predicted"/>
<dbReference type="InterPro" id="IPR008937">
    <property type="entry name" value="Ras-like_GEF"/>
</dbReference>
<feature type="region of interest" description="Disordered" evidence="3">
    <location>
        <begin position="81"/>
        <end position="114"/>
    </location>
</feature>
<evidence type="ECO:0000259" key="5">
    <source>
        <dbReference type="PROSITE" id="PS50212"/>
    </source>
</evidence>
<feature type="region of interest" description="Disordered" evidence="3">
    <location>
        <begin position="25"/>
        <end position="44"/>
    </location>
</feature>
<dbReference type="EMBL" id="JAABOA010002664">
    <property type="protein sequence ID" value="KAF9579573.1"/>
    <property type="molecule type" value="Genomic_DNA"/>
</dbReference>
<dbReference type="PROSITE" id="PS50212">
    <property type="entry name" value="RASGEF_NTER"/>
    <property type="match status" value="1"/>
</dbReference>
<evidence type="ECO:0000256" key="2">
    <source>
        <dbReference type="PROSITE-ProRule" id="PRU00168"/>
    </source>
</evidence>
<feature type="non-terminal residue" evidence="6">
    <location>
        <position position="1"/>
    </location>
</feature>
<dbReference type="AlphaFoldDB" id="A0A9P6FPQ0"/>
<dbReference type="InterPro" id="IPR001895">
    <property type="entry name" value="RASGEF_cat_dom"/>
</dbReference>
<evidence type="ECO:0000313" key="7">
    <source>
        <dbReference type="Proteomes" id="UP000780801"/>
    </source>
</evidence>
<dbReference type="InterPro" id="IPR023578">
    <property type="entry name" value="Ras_GEF_dom_sf"/>
</dbReference>
<dbReference type="CDD" id="cd06224">
    <property type="entry name" value="REM"/>
    <property type="match status" value="1"/>
</dbReference>
<dbReference type="GO" id="GO:0007265">
    <property type="term" value="P:Ras protein signal transduction"/>
    <property type="evidence" value="ECO:0007669"/>
    <property type="project" value="TreeGrafter"/>
</dbReference>
<dbReference type="PROSITE" id="PS50009">
    <property type="entry name" value="RASGEF_CAT"/>
    <property type="match status" value="1"/>
</dbReference>
<feature type="domain" description="N-terminal Ras-GEF" evidence="5">
    <location>
        <begin position="282"/>
        <end position="411"/>
    </location>
</feature>
<dbReference type="Pfam" id="PF00618">
    <property type="entry name" value="RasGEF_N"/>
    <property type="match status" value="1"/>
</dbReference>
<dbReference type="CDD" id="cd00155">
    <property type="entry name" value="RasGEF"/>
    <property type="match status" value="1"/>
</dbReference>
<organism evidence="6 7">
    <name type="scientific">Lunasporangiospora selenospora</name>
    <dbReference type="NCBI Taxonomy" id="979761"/>
    <lineage>
        <taxon>Eukaryota</taxon>
        <taxon>Fungi</taxon>
        <taxon>Fungi incertae sedis</taxon>
        <taxon>Mucoromycota</taxon>
        <taxon>Mortierellomycotina</taxon>
        <taxon>Mortierellomycetes</taxon>
        <taxon>Mortierellales</taxon>
        <taxon>Mortierellaceae</taxon>
        <taxon>Lunasporangiospora</taxon>
    </lineage>
</organism>
<dbReference type="Proteomes" id="UP000780801">
    <property type="component" value="Unassembled WGS sequence"/>
</dbReference>
<reference evidence="6" key="1">
    <citation type="journal article" date="2020" name="Fungal Divers.">
        <title>Resolving the Mortierellaceae phylogeny through synthesis of multi-gene phylogenetics and phylogenomics.</title>
        <authorList>
            <person name="Vandepol N."/>
            <person name="Liber J."/>
            <person name="Desiro A."/>
            <person name="Na H."/>
            <person name="Kennedy M."/>
            <person name="Barry K."/>
            <person name="Grigoriev I.V."/>
            <person name="Miller A.N."/>
            <person name="O'Donnell K."/>
            <person name="Stajich J.E."/>
            <person name="Bonito G."/>
        </authorList>
    </citation>
    <scope>NUCLEOTIDE SEQUENCE</scope>
    <source>
        <strain evidence="6">KOD1015</strain>
    </source>
</reference>
<dbReference type="OrthoDB" id="546434at2759"/>
<accession>A0A9P6FPQ0</accession>
<dbReference type="Gene3D" id="1.20.870.10">
    <property type="entry name" value="Son of sevenless (SoS) protein Chain: S domain 1"/>
    <property type="match status" value="1"/>
</dbReference>
<dbReference type="PANTHER" id="PTHR23113:SF348">
    <property type="entry name" value="GUANYL-NUCLEOTIDE EXCHANGE FACTOR RASGEF, PUTATIVE (AFU_ORTHOLOGUE AFUA_1G04700)-RELATED"/>
    <property type="match status" value="1"/>
</dbReference>
<sequence length="885" mass="97933">MSGKIETETYCNGIEAAFVRLDLDSTRQRPESSPGATKRSSRSVFSALTRHFSSPVAAAPSVAQSSGPSLAASTAASAAPAAPLACRKSDKRVPEPTPAQNGRAQPRTLSTTPVPRAVSMVIPSSAATALPPLPRAPNTPLFTAAAGVSTSSLSGASSPVVQSSPSDSQWTLVLEQPTPCYAIETVSKSASVTQSTTGMMAAASSLAHAQEAAHLRDRDSTSVAARGVTGSLNRFDLCLPNRMAPATPIASSYICRSLNTPVSPMSPSFPSESGPRKSLKDSSDLTPGMTLKDLVDQLTVSDYVNTSEHTSRVKEFLLIYRKFLRPRELLEMFIERFEELGEFADDDDDAAKNTRQRICICLYHWLKDHPNDLSHRQTRQRVVSFLRERVGLFPCLNEIYLQLLPLSSSVNYTSSWRWSQYDLGSPDSKSPSILGPTFSAALFDEDADSGFHDAIESPTETVEDEDREWALYDEDEVHSESKTSLVLDSLIPFPQNDLLQPQVHPQIPRDRRSSTGSLSSSPPNAMVAFVASRRGSASSLSSGRSTPLFNNHVRSMTAFPDDEPKPRQPKPRIRHQSLNKRGSYRLFRPKSMTSVINITTPTRKGSSDEQPAHAFQVRPASVGSMPMIMDYSSMHLSLLEFKDTAIAEQLTCVGFDLFKKLKPRDMLRQVWKTNKGSVAFQACIAHFNFISSWVGTMILSPSKAKHRAKIMEKFIRIAKILRDMGNFNTTMAIIGAMNTSSIHRLAQTREILQGKEVWNTFKELERLMGSERSFYEYRTALKAQKLPCIPYLGVHLGDLLSISEGNRDYRQDGTIHWQKFSLLSEVISRVMRYRSEPYTIQPDSFISKIITNTRVLDDEELYIKSIGAEPGKLQHSRSLSKFTFA</sequence>
<name>A0A9P6FPQ0_9FUNG</name>
<comment type="caution">
    <text evidence="6">The sequence shown here is derived from an EMBL/GenBank/DDBJ whole genome shotgun (WGS) entry which is preliminary data.</text>
</comment>
<dbReference type="InterPro" id="IPR036964">
    <property type="entry name" value="RASGEF_cat_dom_sf"/>
</dbReference>
<feature type="compositionally biased region" description="Basic and acidic residues" evidence="3">
    <location>
        <begin position="274"/>
        <end position="283"/>
    </location>
</feature>
<feature type="domain" description="Ras-GEF" evidence="4">
    <location>
        <begin position="642"/>
        <end position="871"/>
    </location>
</feature>
<dbReference type="GO" id="GO:0005085">
    <property type="term" value="F:guanyl-nucleotide exchange factor activity"/>
    <property type="evidence" value="ECO:0007669"/>
    <property type="project" value="UniProtKB-KW"/>
</dbReference>
<feature type="region of interest" description="Disordered" evidence="3">
    <location>
        <begin position="264"/>
        <end position="285"/>
    </location>
</feature>
<protein>
    <recommendedName>
        <fullName evidence="8">Ras guanine nucleotide exchange factor domain-containing protein</fullName>
    </recommendedName>
</protein>
<evidence type="ECO:0008006" key="8">
    <source>
        <dbReference type="Google" id="ProtNLM"/>
    </source>
</evidence>
<dbReference type="GO" id="GO:0005886">
    <property type="term" value="C:plasma membrane"/>
    <property type="evidence" value="ECO:0007669"/>
    <property type="project" value="TreeGrafter"/>
</dbReference>
<feature type="region of interest" description="Disordered" evidence="3">
    <location>
        <begin position="555"/>
        <end position="582"/>
    </location>
</feature>
<dbReference type="PANTHER" id="PTHR23113">
    <property type="entry name" value="GUANINE NUCLEOTIDE EXCHANGE FACTOR"/>
    <property type="match status" value="1"/>
</dbReference>
<keyword evidence="7" id="KW-1185">Reference proteome</keyword>
<evidence type="ECO:0000256" key="3">
    <source>
        <dbReference type="SAM" id="MobiDB-lite"/>
    </source>
</evidence>
<dbReference type="Gene3D" id="1.10.840.10">
    <property type="entry name" value="Ras guanine-nucleotide exchange factors catalytic domain"/>
    <property type="match status" value="1"/>
</dbReference>
<feature type="compositionally biased region" description="Basic residues" evidence="3">
    <location>
        <begin position="567"/>
        <end position="578"/>
    </location>
</feature>
<feature type="region of interest" description="Disordered" evidence="3">
    <location>
        <begin position="500"/>
        <end position="523"/>
    </location>
</feature>
<dbReference type="SUPFAM" id="SSF48366">
    <property type="entry name" value="Ras GEF"/>
    <property type="match status" value="1"/>
</dbReference>
<dbReference type="InterPro" id="IPR000651">
    <property type="entry name" value="Ras-like_Gua-exchang_fac_N"/>
</dbReference>
<dbReference type="SMART" id="SM00147">
    <property type="entry name" value="RasGEF"/>
    <property type="match status" value="1"/>
</dbReference>
<evidence type="ECO:0000259" key="4">
    <source>
        <dbReference type="PROSITE" id="PS50009"/>
    </source>
</evidence>
<keyword evidence="1 2" id="KW-0344">Guanine-nucleotide releasing factor</keyword>
<feature type="compositionally biased region" description="Polar residues" evidence="3">
    <location>
        <begin position="98"/>
        <end position="113"/>
    </location>
</feature>
<evidence type="ECO:0000256" key="1">
    <source>
        <dbReference type="ARBA" id="ARBA00022658"/>
    </source>
</evidence>
<gene>
    <name evidence="6" type="ORF">BGW38_004115</name>
</gene>